<evidence type="ECO:0000313" key="1">
    <source>
        <dbReference type="EMBL" id="MEY9454053.1"/>
    </source>
</evidence>
<dbReference type="EMBL" id="JBGBZJ010000003">
    <property type="protein sequence ID" value="MEY9454053.1"/>
    <property type="molecule type" value="Genomic_DNA"/>
</dbReference>
<accession>A0ABV4FT05</accession>
<sequence>MPQSTVASQPALQWVNTLTISPRFFDAIASISFKPLPAMPRLISTSCSTISSARA</sequence>
<dbReference type="Proteomes" id="UP001565369">
    <property type="component" value="Unassembled WGS sequence"/>
</dbReference>
<proteinExistence type="predicted"/>
<protein>
    <submittedName>
        <fullName evidence="1">Uncharacterized protein</fullName>
    </submittedName>
</protein>
<comment type="caution">
    <text evidence="1">The sequence shown here is derived from an EMBL/GenBank/DDBJ whole genome shotgun (WGS) entry which is preliminary data.</text>
</comment>
<name>A0ABV4FT05_9BRAD</name>
<evidence type="ECO:0000313" key="2">
    <source>
        <dbReference type="Proteomes" id="UP001565369"/>
    </source>
</evidence>
<gene>
    <name evidence="1" type="ORF">ABIG07_003001</name>
</gene>
<organism evidence="1 2">
    <name type="scientific">Bradyrhizobium ottawaense</name>
    <dbReference type="NCBI Taxonomy" id="931866"/>
    <lineage>
        <taxon>Bacteria</taxon>
        <taxon>Pseudomonadati</taxon>
        <taxon>Pseudomonadota</taxon>
        <taxon>Alphaproteobacteria</taxon>
        <taxon>Hyphomicrobiales</taxon>
        <taxon>Nitrobacteraceae</taxon>
        <taxon>Bradyrhizobium</taxon>
    </lineage>
</organism>
<keyword evidence="2" id="KW-1185">Reference proteome</keyword>
<reference evidence="1 2" key="1">
    <citation type="submission" date="2024-07" db="EMBL/GenBank/DDBJ databases">
        <title>Genomic Encyclopedia of Type Strains, Phase V (KMG-V): Genome sequencing to study the core and pangenomes of soil and plant-associated prokaryotes.</title>
        <authorList>
            <person name="Whitman W."/>
        </authorList>
    </citation>
    <scope>NUCLEOTIDE SEQUENCE [LARGE SCALE GENOMIC DNA]</scope>
    <source>
        <strain evidence="1 2">USDA 152</strain>
    </source>
</reference>